<name>B8MTT4_TALSN</name>
<accession>B8MTT4</accession>
<evidence type="ECO:0008006" key="4">
    <source>
        <dbReference type="Google" id="ProtNLM"/>
    </source>
</evidence>
<organism evidence="2 3">
    <name type="scientific">Talaromyces stipitatus (strain ATCC 10500 / CBS 375.48 / QM 6759 / NRRL 1006)</name>
    <name type="common">Penicillium stipitatum</name>
    <dbReference type="NCBI Taxonomy" id="441959"/>
    <lineage>
        <taxon>Eukaryota</taxon>
        <taxon>Fungi</taxon>
        <taxon>Dikarya</taxon>
        <taxon>Ascomycota</taxon>
        <taxon>Pezizomycotina</taxon>
        <taxon>Eurotiomycetes</taxon>
        <taxon>Eurotiomycetidae</taxon>
        <taxon>Eurotiales</taxon>
        <taxon>Trichocomaceae</taxon>
        <taxon>Talaromyces</taxon>
        <taxon>Talaromyces sect. Talaromyces</taxon>
    </lineage>
</organism>
<dbReference type="HOGENOM" id="CLU_729937_0_0_1"/>
<dbReference type="RefSeq" id="XP_002488223.1">
    <property type="nucleotide sequence ID" value="XM_002488178.1"/>
</dbReference>
<keyword evidence="1" id="KW-0175">Coiled coil</keyword>
<dbReference type="eggNOG" id="ENOG502SCIP">
    <property type="taxonomic scope" value="Eukaryota"/>
</dbReference>
<evidence type="ECO:0000313" key="3">
    <source>
        <dbReference type="Proteomes" id="UP000001745"/>
    </source>
</evidence>
<evidence type="ECO:0000256" key="1">
    <source>
        <dbReference type="SAM" id="Coils"/>
    </source>
</evidence>
<keyword evidence="3" id="KW-1185">Reference proteome</keyword>
<dbReference type="PhylomeDB" id="B8MTT4"/>
<protein>
    <recommendedName>
        <fullName evidence="4">CCHC-type domain-containing protein</fullName>
    </recommendedName>
</protein>
<feature type="coiled-coil region" evidence="1">
    <location>
        <begin position="26"/>
        <end position="60"/>
    </location>
</feature>
<dbReference type="VEuPathDB" id="FungiDB:TSTA_005990"/>
<evidence type="ECO:0000313" key="2">
    <source>
        <dbReference type="EMBL" id="EED12569.1"/>
    </source>
</evidence>
<dbReference type="STRING" id="441959.B8MTT4"/>
<dbReference type="InParanoid" id="B8MTT4"/>
<proteinExistence type="predicted"/>
<gene>
    <name evidence="2" type="ORF">TSTA_005990</name>
</gene>
<dbReference type="OrthoDB" id="4464205at2759"/>
<dbReference type="AlphaFoldDB" id="B8MTT4"/>
<dbReference type="GeneID" id="8105572"/>
<sequence length="379" mass="42591">MPRELSTSVVDAFLYLARRVKNTPTNEQLAQRLAKVELHVEKTQKEVSQASREITTTKSNTNRLVEAMCHPTSPGTRTAKNSPSFSHVTTSSESYVQAWGLGLSSGGSLPSTPYPSQEDLEVYLEHTDPNILNPIRRFPDKVVEKQDTTIAHRRIAAARILPSGDIILLLGTVDDVDQLTRKKDWIRAFGNEACIRKRTWGVVVHGVNTNINPKQPQFITTLTSENAPVFAQLPASMNVTHTGWLLSEYKIKEQKLTNTHLGRQHNVSIYDKAANLQQCFKCQMYKYIARHCQHQICCAYCAGSHDTGDCPTPKEKEYAKCANCTAENVHIKDPAKRLNTKHFAYARECPIRATCLTGAHQRRTYSPQYHTPVIRPGNI</sequence>
<dbReference type="EMBL" id="EQ962660">
    <property type="protein sequence ID" value="EED12569.1"/>
    <property type="molecule type" value="Genomic_DNA"/>
</dbReference>
<reference evidence="3" key="1">
    <citation type="journal article" date="2015" name="Genome Announc.">
        <title>Genome sequence of the AIDS-associated pathogen Penicillium marneffei (ATCC18224) and its near taxonomic relative Talaromyces stipitatus (ATCC10500).</title>
        <authorList>
            <person name="Nierman W.C."/>
            <person name="Fedorova-Abrams N.D."/>
            <person name="Andrianopoulos A."/>
        </authorList>
    </citation>
    <scope>NUCLEOTIDE SEQUENCE [LARGE SCALE GENOMIC DNA]</scope>
    <source>
        <strain evidence="3">ATCC 10500 / CBS 375.48 / QM 6759 / NRRL 1006</strain>
    </source>
</reference>
<dbReference type="Proteomes" id="UP000001745">
    <property type="component" value="Unassembled WGS sequence"/>
</dbReference>